<dbReference type="GO" id="GO:0008270">
    <property type="term" value="F:zinc ion binding"/>
    <property type="evidence" value="ECO:0007669"/>
    <property type="project" value="UniProtKB-KW"/>
</dbReference>
<dbReference type="Pfam" id="PF12657">
    <property type="entry name" value="TFIIIC_delta"/>
    <property type="match status" value="1"/>
</dbReference>
<dbReference type="PANTHER" id="PTHR15496">
    <property type="entry name" value="GENERAL TRANSCRIPTION FACTOR 3C POLYPEPTIDE 4 FAMILY"/>
    <property type="match status" value="1"/>
</dbReference>
<protein>
    <submittedName>
        <fullName evidence="3">Zinc-finger of transcription factor IIIC complex-domain-containing protein</fullName>
    </submittedName>
</protein>
<proteinExistence type="predicted"/>
<accession>A0AAD7K337</accession>
<dbReference type="GO" id="GO:0006384">
    <property type="term" value="P:transcription initiation at RNA polymerase III promoter"/>
    <property type="evidence" value="ECO:0007669"/>
    <property type="project" value="InterPro"/>
</dbReference>
<keyword evidence="3" id="KW-0479">Metal-binding</keyword>
<reference evidence="3" key="1">
    <citation type="submission" date="2023-03" db="EMBL/GenBank/DDBJ databases">
        <title>Massive genome expansion in bonnet fungi (Mycena s.s.) driven by repeated elements and novel gene families across ecological guilds.</title>
        <authorList>
            <consortium name="Lawrence Berkeley National Laboratory"/>
            <person name="Harder C.B."/>
            <person name="Miyauchi S."/>
            <person name="Viragh M."/>
            <person name="Kuo A."/>
            <person name="Thoen E."/>
            <person name="Andreopoulos B."/>
            <person name="Lu D."/>
            <person name="Skrede I."/>
            <person name="Drula E."/>
            <person name="Henrissat B."/>
            <person name="Morin E."/>
            <person name="Kohler A."/>
            <person name="Barry K."/>
            <person name="LaButti K."/>
            <person name="Morin E."/>
            <person name="Salamov A."/>
            <person name="Lipzen A."/>
            <person name="Mereny Z."/>
            <person name="Hegedus B."/>
            <person name="Baldrian P."/>
            <person name="Stursova M."/>
            <person name="Weitz H."/>
            <person name="Taylor A."/>
            <person name="Grigoriev I.V."/>
            <person name="Nagy L.G."/>
            <person name="Martin F."/>
            <person name="Kauserud H."/>
        </authorList>
    </citation>
    <scope>NUCLEOTIDE SEQUENCE</scope>
    <source>
        <strain evidence="3">CBHHK182m</strain>
    </source>
</reference>
<dbReference type="InterPro" id="IPR044230">
    <property type="entry name" value="GTF3C4"/>
</dbReference>
<gene>
    <name evidence="3" type="ORF">B0H16DRAFT_1504764</name>
</gene>
<sequence>MDIGLRAISCSPSNLTGNGGCIAALLSSNMDLSLWHAAKNTIKGEWAKLCEATPLIIELISRGPHSKVEQTLRSQITCLLWSTHADFAITPSPCLDSSLIATGTRAGTLMLFRFKDSSLEHVTTVEVTTKWITHLAFSRWTLVKEGESELTLSCGAADGSVRLVKITQTLSSVPSASGFTLDYAIQTNVQKSDASVFQPSQTGITALSWIFPCESPVLVRATPGVISLWSDGSPTLRWSGHRSFNLCVQKTSVGSSSIQPVSGLHYAHHEDALFVSLFDGSIHVIKSLIDEPELSNTSQNSGDQTSEGVSDILRATFARAEKLKVSKRDVNRISGMIPYDDYSVAIWVQESAQPANFDYKYDVLHESTFIAARLCKPLTPEMILLELGTILTSAQASSGSTPIYILRPIFLHLKDLLELRPRVLGILVANADTFPPSPTLPSWSGEPDPQFRADFQKSLKQHLFGCNVLLSLRLRLSVAEFCWRQTSDLLAAEEYDNATRGFLTIISFVILRVLCRHVVAVGGCIQEGDLPFLMRIIVQASLPSAPADLRADAETLTNVLAANIPAFSRESFEKQAMQETCPACGLPVYLESGTEGVCSAGHSWSRCTVTTFLLSTPNVRTCVGCTRKAFLPLSSRSSASTSNWLPPPAQSWVVEELLEAVSRCLFCGNNFASIF</sequence>
<dbReference type="SUPFAM" id="SSF50978">
    <property type="entry name" value="WD40 repeat-like"/>
    <property type="match status" value="1"/>
</dbReference>
<dbReference type="GO" id="GO:0000127">
    <property type="term" value="C:transcription factor TFIIIC complex"/>
    <property type="evidence" value="ECO:0007669"/>
    <property type="project" value="InterPro"/>
</dbReference>
<organism evidence="3 4">
    <name type="scientific">Mycena metata</name>
    <dbReference type="NCBI Taxonomy" id="1033252"/>
    <lineage>
        <taxon>Eukaryota</taxon>
        <taxon>Fungi</taxon>
        <taxon>Dikarya</taxon>
        <taxon>Basidiomycota</taxon>
        <taxon>Agaricomycotina</taxon>
        <taxon>Agaricomycetes</taxon>
        <taxon>Agaricomycetidae</taxon>
        <taxon>Agaricales</taxon>
        <taxon>Marasmiineae</taxon>
        <taxon>Mycenaceae</taxon>
        <taxon>Mycena</taxon>
    </lineage>
</organism>
<dbReference type="Proteomes" id="UP001215598">
    <property type="component" value="Unassembled WGS sequence"/>
</dbReference>
<keyword evidence="4" id="KW-1185">Reference proteome</keyword>
<name>A0AAD7K337_9AGAR</name>
<feature type="domain" description="Transcription factor IIIC 90kDa subunit N-terminal" evidence="1">
    <location>
        <begin position="7"/>
        <end position="287"/>
    </location>
</feature>
<dbReference type="PANTHER" id="PTHR15496:SF2">
    <property type="entry name" value="GENERAL TRANSCRIPTION FACTOR 3C POLYPEPTIDE 4"/>
    <property type="match status" value="1"/>
</dbReference>
<keyword evidence="3" id="KW-0862">Zinc</keyword>
<dbReference type="Pfam" id="PF12660">
    <property type="entry name" value="zf-TFIIIC"/>
    <property type="match status" value="1"/>
</dbReference>
<dbReference type="EMBL" id="JARKIB010000008">
    <property type="protein sequence ID" value="KAJ7777231.1"/>
    <property type="molecule type" value="Genomic_DNA"/>
</dbReference>
<keyword evidence="3" id="KW-0863">Zinc-finger</keyword>
<evidence type="ECO:0000259" key="2">
    <source>
        <dbReference type="Pfam" id="PF12660"/>
    </source>
</evidence>
<dbReference type="InterPro" id="IPR024761">
    <property type="entry name" value="TFIIIC_delta_N"/>
</dbReference>
<dbReference type="Gene3D" id="2.130.10.10">
    <property type="entry name" value="YVTN repeat-like/Quinoprotein amine dehydrogenase"/>
    <property type="match status" value="1"/>
</dbReference>
<evidence type="ECO:0000313" key="4">
    <source>
        <dbReference type="Proteomes" id="UP001215598"/>
    </source>
</evidence>
<dbReference type="GO" id="GO:0004402">
    <property type="term" value="F:histone acetyltransferase activity"/>
    <property type="evidence" value="ECO:0007669"/>
    <property type="project" value="InterPro"/>
</dbReference>
<evidence type="ECO:0000259" key="1">
    <source>
        <dbReference type="Pfam" id="PF12657"/>
    </source>
</evidence>
<dbReference type="AlphaFoldDB" id="A0AAD7K337"/>
<evidence type="ECO:0000313" key="3">
    <source>
        <dbReference type="EMBL" id="KAJ7777231.1"/>
    </source>
</evidence>
<dbReference type="InterPro" id="IPR024764">
    <property type="entry name" value="TFIIIC_Znf"/>
</dbReference>
<feature type="domain" description="Transcription factor IIIC putative zinc-finger" evidence="2">
    <location>
        <begin position="574"/>
        <end position="671"/>
    </location>
</feature>
<dbReference type="InterPro" id="IPR015943">
    <property type="entry name" value="WD40/YVTN_repeat-like_dom_sf"/>
</dbReference>
<comment type="caution">
    <text evidence="3">The sequence shown here is derived from an EMBL/GenBank/DDBJ whole genome shotgun (WGS) entry which is preliminary data.</text>
</comment>
<dbReference type="InterPro" id="IPR036322">
    <property type="entry name" value="WD40_repeat_dom_sf"/>
</dbReference>